<dbReference type="InterPro" id="IPR024420">
    <property type="entry name" value="TRAPP_III_complex_Trs85"/>
</dbReference>
<feature type="compositionally biased region" description="Low complexity" evidence="1">
    <location>
        <begin position="338"/>
        <end position="348"/>
    </location>
</feature>
<evidence type="ECO:0000256" key="1">
    <source>
        <dbReference type="SAM" id="MobiDB-lite"/>
    </source>
</evidence>
<protein>
    <submittedName>
        <fullName evidence="2">Uncharacterized protein</fullName>
    </submittedName>
</protein>
<dbReference type="Pfam" id="PF12739">
    <property type="entry name" value="TRAPPC-Trs85"/>
    <property type="match status" value="1"/>
</dbReference>
<feature type="region of interest" description="Disordered" evidence="1">
    <location>
        <begin position="319"/>
        <end position="356"/>
    </location>
</feature>
<sequence>MSRPVPISLSPHVCILESPDLSEVLEDASLPPLPNILQSFSPLPQVTTRTTTLVSVPHNSFALRFSNLVDVENACREDDESRAVRTIDWMTARINKRCQKWVQDMEALGAKETLRTPWWDELRRCAEGDFVPSKTEGWNHPVALILAVSTTAPNPLAAITALHARFPQFPSWVDTTYLKYTLIVHPRNSPLSEEEANALFNAVKKQFGLHTYLLPLELPQTAPFVTVPALLPRLPANPGPESPPQKHTQPAVSPGAPGAPPVLNTLKMDEADIQHTARFTREFLVMSLLPWMEKCVVEWNENFSSTRRLPSRLFSSTRRLFGSQPTTPSPTPPPPTVGQPRSSLQLSQGPPPPSQQRRLAEFATVLGDMKLAVTVWEALRKEKKGGFDILPLLLAPSPTIPMYAQAALQSLDPSTSDYPPHVQIHALIYAARWEAGIGSADFLSNAMEGERWLVWAANNAEEAPSALLLAQAALLSSNKRLFRRAALWYLLAANRLEKCGIKPLTKYFLKKAQDIYQIPMPKELSPSFWDLEGKSPNLKEGLEDIMSGIEHPLSRLLYTTGDVGGAVRLFLNLLRGAPDFINAGLPLHNDGTAKAGGNDKVYLDDFKVAYQYWKSTEPEEVDKTQLQLPFKLCVTKASRLRFPGDSINAETDVWSDREDSWKDFCKSHDMNATITPSGKVCANDLFWVDVIMKNPLDAEVSLSNVTVVVQEKSPSEGTIISDFVEVEVIKEVTLGPKATTSIPVSLRSTRPSTLIIPTVKFDFLTLLPSTESLACKGRRLHDTALQRQQPTYAPDVNMQVQVVPADHRLTVSFVDDQRLTLLQGENRTTNLWLTNAGSHPVSEVWMVCGPDDELWIGDSSALEDRAEGSETFESHNSLIPQEPRRITLETVLQPSESLEVPIIFHAESRGNHELFLLFLFREDESKPFYSLKLSREYEVQPLLDISVSAEPSELEDHTYVLDVEIVNGSQTSSVNIQQITSVSPQWTCDALSSDVFDIVAPSQSSRLLLGSSPRKTASGSRETIDFVAARLNDVLQGKSAESFELPPAIDVSCSHISRDGKHCSTLTTALSHFIASGRRKFVSRNISNSHPYIAQASHPFIFPLYNPAAVDLVVFWEIPSQHKSGHLNVHGITLGAGHAALDTIVEEAEGTKAKRSMYAETRRENMEVLDSIRASEWNKEMQPLVVSYKDTAPKVHDFRTGPCQISLQYVIRNHSLTLPARYTLNLKSEGSSTSLLSPPYFGRLTFRGEIRPSETATVRPKLWISRPGTYSLGNWTLETLISVPPRIDGNPSRKRHYSQEPSPVNNETTLVIIDSQEQKLE</sequence>
<evidence type="ECO:0000313" key="2">
    <source>
        <dbReference type="EMBL" id="KAF5311865.1"/>
    </source>
</evidence>
<feature type="compositionally biased region" description="Pro residues" evidence="1">
    <location>
        <begin position="327"/>
        <end position="337"/>
    </location>
</feature>
<dbReference type="EMBL" id="JAACJJ010000056">
    <property type="protein sequence ID" value="KAF5311865.1"/>
    <property type="molecule type" value="Genomic_DNA"/>
</dbReference>
<accession>A0A8H5AVV9</accession>
<dbReference type="OrthoDB" id="203724at2759"/>
<keyword evidence="3" id="KW-1185">Reference proteome</keyword>
<dbReference type="Proteomes" id="UP000567179">
    <property type="component" value="Unassembled WGS sequence"/>
</dbReference>
<gene>
    <name evidence="2" type="ORF">D9619_003131</name>
</gene>
<comment type="caution">
    <text evidence="2">The sequence shown here is derived from an EMBL/GenBank/DDBJ whole genome shotgun (WGS) entry which is preliminary data.</text>
</comment>
<name>A0A8H5AVV9_9AGAR</name>
<dbReference type="PANTHER" id="PTHR12975:SF6">
    <property type="entry name" value="TRAFFICKING PROTEIN PARTICLE COMPLEX SUBUNIT 8"/>
    <property type="match status" value="1"/>
</dbReference>
<evidence type="ECO:0000313" key="3">
    <source>
        <dbReference type="Proteomes" id="UP000567179"/>
    </source>
</evidence>
<dbReference type="GO" id="GO:1990072">
    <property type="term" value="C:TRAPPIII protein complex"/>
    <property type="evidence" value="ECO:0007669"/>
    <property type="project" value="TreeGrafter"/>
</dbReference>
<proteinExistence type="predicted"/>
<dbReference type="PANTHER" id="PTHR12975">
    <property type="entry name" value="TRANSPORT PROTEIN TRAPP"/>
    <property type="match status" value="1"/>
</dbReference>
<organism evidence="2 3">
    <name type="scientific">Psilocybe cf. subviscida</name>
    <dbReference type="NCBI Taxonomy" id="2480587"/>
    <lineage>
        <taxon>Eukaryota</taxon>
        <taxon>Fungi</taxon>
        <taxon>Dikarya</taxon>
        <taxon>Basidiomycota</taxon>
        <taxon>Agaricomycotina</taxon>
        <taxon>Agaricomycetes</taxon>
        <taxon>Agaricomycetidae</taxon>
        <taxon>Agaricales</taxon>
        <taxon>Agaricineae</taxon>
        <taxon>Strophariaceae</taxon>
        <taxon>Psilocybe</taxon>
    </lineage>
</organism>
<reference evidence="2 3" key="1">
    <citation type="journal article" date="2020" name="ISME J.">
        <title>Uncovering the hidden diversity of litter-decomposition mechanisms in mushroom-forming fungi.</title>
        <authorList>
            <person name="Floudas D."/>
            <person name="Bentzer J."/>
            <person name="Ahren D."/>
            <person name="Johansson T."/>
            <person name="Persson P."/>
            <person name="Tunlid A."/>
        </authorList>
    </citation>
    <scope>NUCLEOTIDE SEQUENCE [LARGE SCALE GENOMIC DNA]</scope>
    <source>
        <strain evidence="2 3">CBS 101986</strain>
    </source>
</reference>
<feature type="region of interest" description="Disordered" evidence="1">
    <location>
        <begin position="235"/>
        <end position="259"/>
    </location>
</feature>